<reference evidence="4" key="2">
    <citation type="submission" date="2017-05" db="EMBL/GenBank/DDBJ databases">
        <title>Whole genome sequence of fish pathogenic bacteria, Photobacterium damselae subsp. piscicida, strain 91-197, isolated from hybrid striped bass (Morone sp.) in USA.</title>
        <authorList>
            <person name="Teru Y."/>
            <person name="Hikima J."/>
            <person name="Kono T."/>
            <person name="Sakai M."/>
            <person name="Takano T."/>
            <person name="Hawke J.P."/>
            <person name="Takeyama H."/>
            <person name="Aoki T."/>
        </authorList>
    </citation>
    <scope>NUCLEOTIDE SEQUENCE [LARGE SCALE GENOMIC DNA]</scope>
    <source>
        <strain evidence="4">91-197</strain>
    </source>
</reference>
<protein>
    <submittedName>
        <fullName evidence="3">DUF1481 domain-containing protein</fullName>
    </submittedName>
</protein>
<dbReference type="InterPro" id="IPR010858">
    <property type="entry name" value="DUF1481"/>
</dbReference>
<dbReference type="Proteomes" id="UP000516656">
    <property type="component" value="Chromosome 1"/>
</dbReference>
<evidence type="ECO:0000256" key="1">
    <source>
        <dbReference type="SAM" id="SignalP"/>
    </source>
</evidence>
<dbReference type="PIRSF" id="PIRSF028160">
    <property type="entry name" value="UCP028160"/>
    <property type="match status" value="1"/>
</dbReference>
<reference evidence="3 5" key="3">
    <citation type="submission" date="2020-09" db="EMBL/GenBank/DDBJ databases">
        <title>Complete, closed and curated genome sequences of Photobacterium damselae subsp. piscicida isolates from Australia indicate localised evolution and additional plasmid-borne pathogenicity mechanisms.</title>
        <authorList>
            <person name="Baseggio L."/>
            <person name="Silayeva O."/>
            <person name="Buller N."/>
            <person name="Landos M."/>
            <person name="Engelstaedter J."/>
            <person name="Barnes A.C."/>
        </authorList>
    </citation>
    <scope>NUCLEOTIDE SEQUENCE [LARGE SCALE GENOMIC DNA]</scope>
    <source>
        <strain evidence="3 5">AS-16-0540-1</strain>
    </source>
</reference>
<evidence type="ECO:0000313" key="5">
    <source>
        <dbReference type="Proteomes" id="UP000516656"/>
    </source>
</evidence>
<gene>
    <name evidence="3" type="ORF">IC627_14450</name>
    <name evidence="2" type="ORF">PDPUS_1_00264</name>
</gene>
<evidence type="ECO:0000313" key="3">
    <source>
        <dbReference type="EMBL" id="QOD56362.1"/>
    </source>
</evidence>
<keyword evidence="1" id="KW-0732">Signal</keyword>
<dbReference type="RefSeq" id="WP_044179153.1">
    <property type="nucleotide sequence ID" value="NZ_AP018045.1"/>
</dbReference>
<evidence type="ECO:0000313" key="2">
    <source>
        <dbReference type="EMBL" id="BAX51639.1"/>
    </source>
</evidence>
<evidence type="ECO:0000313" key="4">
    <source>
        <dbReference type="Proteomes" id="UP000218676"/>
    </source>
</evidence>
<sequence>MTKRIVSFLLPLLLSACAAGDNASNPTLSPIAHLTGGITQNQTTALYWLDTQQNAPLKLFEQVNTLQNGHYQSEYQWQNGVLRQMSRTGVQSYEEHMVPFSLTVRFDSKGNAIYQRYLVNEVTLPLAEPELAQISRYANEAVSVVKKQRKEGERLIQGHWQGQSFISCQTGTALPFHYQGNSKAQFTAPKQGYMALLGSQSKQGVKAKQILWSASMNQDCVMPQNMISKS</sequence>
<name>A0A1Q9GZW3_PHODP</name>
<dbReference type="EMBL" id="CP061854">
    <property type="protein sequence ID" value="QOD56362.1"/>
    <property type="molecule type" value="Genomic_DNA"/>
</dbReference>
<dbReference type="InterPro" id="IPR016872">
    <property type="entry name" value="UCP028160"/>
</dbReference>
<accession>A0A1Q9GZW3</accession>
<dbReference type="Proteomes" id="UP000218676">
    <property type="component" value="Chromosome 1"/>
</dbReference>
<proteinExistence type="predicted"/>
<dbReference type="PROSITE" id="PS51257">
    <property type="entry name" value="PROKAR_LIPOPROTEIN"/>
    <property type="match status" value="1"/>
</dbReference>
<dbReference type="AlphaFoldDB" id="A0A1Q9GZW3"/>
<dbReference type="EMBL" id="AP018045">
    <property type="protein sequence ID" value="BAX51639.1"/>
    <property type="molecule type" value="Genomic_DNA"/>
</dbReference>
<feature type="signal peptide" evidence="1">
    <location>
        <begin position="1"/>
        <end position="18"/>
    </location>
</feature>
<organism evidence="3 5">
    <name type="scientific">Photobacterium damsela subsp. piscicida</name>
    <name type="common">Pasteurella piscicida</name>
    <dbReference type="NCBI Taxonomy" id="38294"/>
    <lineage>
        <taxon>Bacteria</taxon>
        <taxon>Pseudomonadati</taxon>
        <taxon>Pseudomonadota</taxon>
        <taxon>Gammaproteobacteria</taxon>
        <taxon>Vibrionales</taxon>
        <taxon>Vibrionaceae</taxon>
        <taxon>Photobacterium</taxon>
    </lineage>
</organism>
<reference evidence="2" key="1">
    <citation type="journal article" date="2017" name="Genome Announc.">
        <title>Whole-Genome Sequence of Photobacterium damselae subsp. piscicida Strain 91-197, Isolated from Hybrid Striped Bass (Morone sp.) in the United States.</title>
        <authorList>
            <person name="Teru Y."/>
            <person name="Hikima J."/>
            <person name="Kono T."/>
            <person name="Sakai M."/>
            <person name="Takano T."/>
            <person name="Hawke J.P."/>
            <person name="Takeyama H."/>
            <person name="Aoki T."/>
        </authorList>
    </citation>
    <scope>NUCLEOTIDE SEQUENCE</scope>
    <source>
        <strain evidence="2">91-197</strain>
    </source>
</reference>
<dbReference type="Pfam" id="PF07356">
    <property type="entry name" value="DUF1481"/>
    <property type="match status" value="1"/>
</dbReference>
<feature type="chain" id="PRO_5011397466" evidence="1">
    <location>
        <begin position="19"/>
        <end position="230"/>
    </location>
</feature>